<reference evidence="2" key="1">
    <citation type="submission" date="2018-05" db="EMBL/GenBank/DDBJ databases">
        <authorList>
            <person name="Lanie J.A."/>
            <person name="Ng W.-L."/>
            <person name="Kazmierczak K.M."/>
            <person name="Andrzejewski T.M."/>
            <person name="Davidsen T.M."/>
            <person name="Wayne K.J."/>
            <person name="Tettelin H."/>
            <person name="Glass J.I."/>
            <person name="Rusch D."/>
            <person name="Podicherti R."/>
            <person name="Tsui H.-C.T."/>
            <person name="Winkler M.E."/>
        </authorList>
    </citation>
    <scope>NUCLEOTIDE SEQUENCE</scope>
</reference>
<organism evidence="2">
    <name type="scientific">marine metagenome</name>
    <dbReference type="NCBI Taxonomy" id="408172"/>
    <lineage>
        <taxon>unclassified sequences</taxon>
        <taxon>metagenomes</taxon>
        <taxon>ecological metagenomes</taxon>
    </lineage>
</organism>
<sequence length="78" mass="8707">MQFESEVEDFRDCSNRLLGGSRAYDTEAALPHSDPQLKTSRTVLDSWVCAGYHGGGTRGLVPARGMRRSNRSDRMKMS</sequence>
<accession>A0A381VQ40</accession>
<protein>
    <submittedName>
        <fullName evidence="2">Uncharacterized protein</fullName>
    </submittedName>
</protein>
<evidence type="ECO:0000313" key="2">
    <source>
        <dbReference type="EMBL" id="SVA42456.1"/>
    </source>
</evidence>
<dbReference type="EMBL" id="UINC01009468">
    <property type="protein sequence ID" value="SVA42456.1"/>
    <property type="molecule type" value="Genomic_DNA"/>
</dbReference>
<name>A0A381VQ40_9ZZZZ</name>
<dbReference type="AlphaFoldDB" id="A0A381VQ40"/>
<proteinExistence type="predicted"/>
<gene>
    <name evidence="2" type="ORF">METZ01_LOCUS95310</name>
</gene>
<evidence type="ECO:0000256" key="1">
    <source>
        <dbReference type="SAM" id="MobiDB-lite"/>
    </source>
</evidence>
<feature type="region of interest" description="Disordered" evidence="1">
    <location>
        <begin position="59"/>
        <end position="78"/>
    </location>
</feature>